<dbReference type="AlphaFoldDB" id="A0A1T4N0W0"/>
<dbReference type="EMBL" id="FUXP01000001">
    <property type="protein sequence ID" value="SJZ72929.1"/>
    <property type="molecule type" value="Genomic_DNA"/>
</dbReference>
<evidence type="ECO:0000313" key="1">
    <source>
        <dbReference type="EMBL" id="SJZ72929.1"/>
    </source>
</evidence>
<dbReference type="PANTHER" id="PTHR43344:SF14">
    <property type="entry name" value="HAD-IB FAMILY HYDROLASE"/>
    <property type="match status" value="1"/>
</dbReference>
<dbReference type="RefSeq" id="WP_078757254.1">
    <property type="nucleotide sequence ID" value="NZ_FUXP01000001.1"/>
</dbReference>
<dbReference type="GO" id="GO:0005737">
    <property type="term" value="C:cytoplasm"/>
    <property type="evidence" value="ECO:0007669"/>
    <property type="project" value="TreeGrafter"/>
</dbReference>
<dbReference type="InterPro" id="IPR006385">
    <property type="entry name" value="HAD_hydro_SerB1"/>
</dbReference>
<accession>A0A1T4N0W0</accession>
<sequence length="204" mass="22949">MDLALFDFDGTITDRETMPDFMSAAVRPRRLAVGKVLFLPLIVGYKLGLVPGSLVRSAICRFGFRGVPVEEVESQGARFAEAFLPGTLRPEALERIAWHKARGDKVVVVSGGLDVYLRHWAQAHGLELICSSLEQRNGRFTGRYQGSQCVRAEKARLVRERYSPSEFSRIYAYGDTPEDHELLAMANEAYYRWQPMVPARLGGR</sequence>
<dbReference type="NCBIfam" id="TIGR01488">
    <property type="entry name" value="HAD-SF-IB"/>
    <property type="match status" value="1"/>
</dbReference>
<dbReference type="GO" id="GO:0000287">
    <property type="term" value="F:magnesium ion binding"/>
    <property type="evidence" value="ECO:0007669"/>
    <property type="project" value="TreeGrafter"/>
</dbReference>
<organism evidence="1 2">
    <name type="scientific">Lysobacter spongiicola DSM 21749</name>
    <dbReference type="NCBI Taxonomy" id="1122188"/>
    <lineage>
        <taxon>Bacteria</taxon>
        <taxon>Pseudomonadati</taxon>
        <taxon>Pseudomonadota</taxon>
        <taxon>Gammaproteobacteria</taxon>
        <taxon>Lysobacterales</taxon>
        <taxon>Lysobacteraceae</taxon>
        <taxon>Novilysobacter</taxon>
    </lineage>
</organism>
<dbReference type="Proteomes" id="UP000190061">
    <property type="component" value="Unassembled WGS sequence"/>
</dbReference>
<dbReference type="GO" id="GO:0036424">
    <property type="term" value="F:L-phosphoserine phosphatase activity"/>
    <property type="evidence" value="ECO:0007669"/>
    <property type="project" value="TreeGrafter"/>
</dbReference>
<gene>
    <name evidence="1" type="ORF">SAMN02745674_00679</name>
</gene>
<dbReference type="Gene3D" id="3.40.50.1000">
    <property type="entry name" value="HAD superfamily/HAD-like"/>
    <property type="match status" value="1"/>
</dbReference>
<name>A0A1T4N0W0_9GAMM</name>
<evidence type="ECO:0000313" key="2">
    <source>
        <dbReference type="Proteomes" id="UP000190061"/>
    </source>
</evidence>
<keyword evidence="1" id="KW-0378">Hydrolase</keyword>
<dbReference type="OrthoDB" id="9784466at2"/>
<reference evidence="1 2" key="1">
    <citation type="submission" date="2017-02" db="EMBL/GenBank/DDBJ databases">
        <authorList>
            <person name="Peterson S.W."/>
        </authorList>
    </citation>
    <scope>NUCLEOTIDE SEQUENCE [LARGE SCALE GENOMIC DNA]</scope>
    <source>
        <strain evidence="1 2">DSM 21749</strain>
    </source>
</reference>
<dbReference type="SUPFAM" id="SSF56784">
    <property type="entry name" value="HAD-like"/>
    <property type="match status" value="1"/>
</dbReference>
<dbReference type="InterPro" id="IPR036412">
    <property type="entry name" value="HAD-like_sf"/>
</dbReference>
<dbReference type="InterPro" id="IPR023214">
    <property type="entry name" value="HAD_sf"/>
</dbReference>
<proteinExistence type="predicted"/>
<dbReference type="GO" id="GO:0006564">
    <property type="term" value="P:L-serine biosynthetic process"/>
    <property type="evidence" value="ECO:0007669"/>
    <property type="project" value="TreeGrafter"/>
</dbReference>
<dbReference type="Gene3D" id="1.20.1440.100">
    <property type="entry name" value="SG protein - dephosphorylation function"/>
    <property type="match status" value="1"/>
</dbReference>
<dbReference type="Pfam" id="PF12710">
    <property type="entry name" value="HAD"/>
    <property type="match status" value="1"/>
</dbReference>
<keyword evidence="2" id="KW-1185">Reference proteome</keyword>
<dbReference type="InterPro" id="IPR050582">
    <property type="entry name" value="HAD-like_SerB"/>
</dbReference>
<protein>
    <submittedName>
        <fullName evidence="1">HAD-superfamily subfamily IB hydrolase, TIGR01490</fullName>
    </submittedName>
</protein>
<dbReference type="PANTHER" id="PTHR43344">
    <property type="entry name" value="PHOSPHOSERINE PHOSPHATASE"/>
    <property type="match status" value="1"/>
</dbReference>
<dbReference type="NCBIfam" id="TIGR01490">
    <property type="entry name" value="HAD-SF-IB-hyp1"/>
    <property type="match status" value="1"/>
</dbReference>
<dbReference type="CDD" id="cd02612">
    <property type="entry name" value="HAD_PGPPase"/>
    <property type="match status" value="1"/>
</dbReference>
<dbReference type="STRING" id="1122188.SAMN02745674_00679"/>